<keyword evidence="12" id="KW-1185">Reference proteome</keyword>
<feature type="transmembrane region" description="Helical" evidence="7">
    <location>
        <begin position="28"/>
        <end position="46"/>
    </location>
</feature>
<keyword evidence="4 7" id="KW-0812">Transmembrane</keyword>
<dbReference type="InterPro" id="IPR011014">
    <property type="entry name" value="MscS_channel_TM-2"/>
</dbReference>
<evidence type="ECO:0000313" key="11">
    <source>
        <dbReference type="EMBL" id="MDR7304798.1"/>
    </source>
</evidence>
<keyword evidence="6 7" id="KW-0472">Membrane</keyword>
<dbReference type="InterPro" id="IPR010920">
    <property type="entry name" value="LSM_dom_sf"/>
</dbReference>
<dbReference type="InterPro" id="IPR049278">
    <property type="entry name" value="MS_channel_C"/>
</dbReference>
<dbReference type="Gene3D" id="3.30.70.100">
    <property type="match status" value="1"/>
</dbReference>
<dbReference type="Pfam" id="PF21088">
    <property type="entry name" value="MS_channel_1st"/>
    <property type="match status" value="1"/>
</dbReference>
<dbReference type="PANTHER" id="PTHR30347">
    <property type="entry name" value="POTASSIUM CHANNEL RELATED"/>
    <property type="match status" value="1"/>
</dbReference>
<evidence type="ECO:0000256" key="7">
    <source>
        <dbReference type="SAM" id="Phobius"/>
    </source>
</evidence>
<dbReference type="PANTHER" id="PTHR30347:SF1">
    <property type="entry name" value="MECHANOSENSITIVE CHANNEL MSCK"/>
    <property type="match status" value="1"/>
</dbReference>
<accession>A0ABU1ZGY2</accession>
<dbReference type="RefSeq" id="WP_310338255.1">
    <property type="nucleotide sequence ID" value="NZ_JAVDXO010000001.1"/>
</dbReference>
<dbReference type="InterPro" id="IPR052702">
    <property type="entry name" value="MscS-like_channel"/>
</dbReference>
<dbReference type="Gene3D" id="2.30.30.60">
    <property type="match status" value="1"/>
</dbReference>
<evidence type="ECO:0000256" key="6">
    <source>
        <dbReference type="ARBA" id="ARBA00023136"/>
    </source>
</evidence>
<dbReference type="InterPro" id="IPR011066">
    <property type="entry name" value="MscS_channel_C_sf"/>
</dbReference>
<feature type="transmembrane region" description="Helical" evidence="7">
    <location>
        <begin position="134"/>
        <end position="154"/>
    </location>
</feature>
<evidence type="ECO:0000256" key="4">
    <source>
        <dbReference type="ARBA" id="ARBA00022692"/>
    </source>
</evidence>
<dbReference type="InterPro" id="IPR049142">
    <property type="entry name" value="MS_channel_1st"/>
</dbReference>
<dbReference type="InterPro" id="IPR023408">
    <property type="entry name" value="MscS_beta-dom_sf"/>
</dbReference>
<evidence type="ECO:0000259" key="9">
    <source>
        <dbReference type="Pfam" id="PF21082"/>
    </source>
</evidence>
<evidence type="ECO:0000256" key="1">
    <source>
        <dbReference type="ARBA" id="ARBA00004651"/>
    </source>
</evidence>
<dbReference type="Gene3D" id="1.10.287.1260">
    <property type="match status" value="1"/>
</dbReference>
<dbReference type="SUPFAM" id="SSF82861">
    <property type="entry name" value="Mechanosensitive channel protein MscS (YggB), transmembrane region"/>
    <property type="match status" value="1"/>
</dbReference>
<evidence type="ECO:0000259" key="10">
    <source>
        <dbReference type="Pfam" id="PF21088"/>
    </source>
</evidence>
<feature type="domain" description="Mechanosensitive ion channel MscS C-terminal" evidence="9">
    <location>
        <begin position="333"/>
        <end position="416"/>
    </location>
</feature>
<evidence type="ECO:0000256" key="3">
    <source>
        <dbReference type="ARBA" id="ARBA00022475"/>
    </source>
</evidence>
<comment type="caution">
    <text evidence="11">The sequence shown here is derived from an EMBL/GenBank/DDBJ whole genome shotgun (WGS) entry which is preliminary data.</text>
</comment>
<name>A0ABU1ZGY2_9BURK</name>
<dbReference type="Pfam" id="PF21082">
    <property type="entry name" value="MS_channel_3rd"/>
    <property type="match status" value="1"/>
</dbReference>
<evidence type="ECO:0000256" key="5">
    <source>
        <dbReference type="ARBA" id="ARBA00022989"/>
    </source>
</evidence>
<feature type="transmembrane region" description="Helical" evidence="7">
    <location>
        <begin position="67"/>
        <end position="85"/>
    </location>
</feature>
<feature type="transmembrane region" description="Helical" evidence="7">
    <location>
        <begin position="248"/>
        <end position="270"/>
    </location>
</feature>
<evidence type="ECO:0000313" key="12">
    <source>
        <dbReference type="Proteomes" id="UP001268089"/>
    </source>
</evidence>
<dbReference type="Proteomes" id="UP001268089">
    <property type="component" value="Unassembled WGS sequence"/>
</dbReference>
<feature type="transmembrane region" description="Helical" evidence="7">
    <location>
        <begin position="174"/>
        <end position="195"/>
    </location>
</feature>
<dbReference type="SUPFAM" id="SSF50182">
    <property type="entry name" value="Sm-like ribonucleoproteins"/>
    <property type="match status" value="1"/>
</dbReference>
<gene>
    <name evidence="11" type="ORF">J2X15_000064</name>
</gene>
<feature type="domain" description="Mechanosensitive ion channel MscS" evidence="8">
    <location>
        <begin position="259"/>
        <end position="324"/>
    </location>
</feature>
<comment type="subcellular location">
    <subcellularLocation>
        <location evidence="1">Cell membrane</location>
        <topology evidence="1">Multi-pass membrane protein</topology>
    </subcellularLocation>
</comment>
<dbReference type="SUPFAM" id="SSF82689">
    <property type="entry name" value="Mechanosensitive channel protein MscS (YggB), C-terminal domain"/>
    <property type="match status" value="1"/>
</dbReference>
<dbReference type="Pfam" id="PF00924">
    <property type="entry name" value="MS_channel_2nd"/>
    <property type="match status" value="1"/>
</dbReference>
<feature type="transmembrane region" description="Helical" evidence="7">
    <location>
        <begin position="91"/>
        <end position="114"/>
    </location>
</feature>
<keyword evidence="5 7" id="KW-1133">Transmembrane helix</keyword>
<organism evidence="11 12">
    <name type="scientific">Rhodoferax saidenbachensis</name>
    <dbReference type="NCBI Taxonomy" id="1484693"/>
    <lineage>
        <taxon>Bacteria</taxon>
        <taxon>Pseudomonadati</taxon>
        <taxon>Pseudomonadota</taxon>
        <taxon>Betaproteobacteria</taxon>
        <taxon>Burkholderiales</taxon>
        <taxon>Comamonadaceae</taxon>
        <taxon>Rhodoferax</taxon>
    </lineage>
</organism>
<dbReference type="EMBL" id="JAVDXO010000001">
    <property type="protein sequence ID" value="MDR7304798.1"/>
    <property type="molecule type" value="Genomic_DNA"/>
</dbReference>
<sequence length="429" mass="46740">MTLLKHLPTPRPIDDFEGWLTAFTQPTVLVELLVLALSVGLAWALVAGLRRTLGQQEERSVWFGKRVIDGVLFPLVLLCLGYVSLELLSNFVPVAVFRIAIPVLMSLVVIRVGVKVLQASFTESRWVKPLEQTISWVAWLAMVLWVSGLLPVILNELDQITWKVGGTTLSVRNIIEGLITAGAVLIITLWISAGIESRLLRSATGGELSLRKAVSNAARALLMFVGLMLALSAVGIDLTALSVLGGAVGVGIGFGLQKLAANYVSGFVILAERSMRIGDVVRVDNFEGTITEINARYTVIRSQTGRESIVPNEMLITQRVENMSLADSRVHQVINVAVGYESDVEQVMALLLEAALSQPRVLRDPAPSISLANFGADGLEFTVGYWINDLENGQGNLRSDINLVILRALRTHGIDIPYPQRVVHTRTVP</sequence>
<evidence type="ECO:0000256" key="2">
    <source>
        <dbReference type="ARBA" id="ARBA00008017"/>
    </source>
</evidence>
<reference evidence="11 12" key="1">
    <citation type="submission" date="2023-07" db="EMBL/GenBank/DDBJ databases">
        <title>Sorghum-associated microbial communities from plants grown in Nebraska, USA.</title>
        <authorList>
            <person name="Schachtman D."/>
        </authorList>
    </citation>
    <scope>NUCLEOTIDE SEQUENCE [LARGE SCALE GENOMIC DNA]</scope>
    <source>
        <strain evidence="11 12">BE308</strain>
    </source>
</reference>
<feature type="transmembrane region" description="Helical" evidence="7">
    <location>
        <begin position="216"/>
        <end position="236"/>
    </location>
</feature>
<protein>
    <submittedName>
        <fullName evidence="11">Small-conductance mechanosensitive channel</fullName>
    </submittedName>
</protein>
<comment type="similarity">
    <text evidence="2">Belongs to the MscS (TC 1.A.23) family.</text>
</comment>
<feature type="domain" description="Mechanosensitive ion channel transmembrane helices 2/3" evidence="10">
    <location>
        <begin position="219"/>
        <end position="257"/>
    </location>
</feature>
<proteinExistence type="inferred from homology"/>
<evidence type="ECO:0000259" key="8">
    <source>
        <dbReference type="Pfam" id="PF00924"/>
    </source>
</evidence>
<keyword evidence="3" id="KW-1003">Cell membrane</keyword>
<dbReference type="InterPro" id="IPR006685">
    <property type="entry name" value="MscS_channel_2nd"/>
</dbReference>